<dbReference type="AlphaFoldDB" id="A0A5N7MCA7"/>
<dbReference type="InterPro" id="IPR016208">
    <property type="entry name" value="Ald_Oxase/xanthine_DH-like"/>
</dbReference>
<keyword evidence="6" id="KW-1185">Reference proteome</keyword>
<dbReference type="GO" id="GO:0016491">
    <property type="term" value="F:oxidoreductase activity"/>
    <property type="evidence" value="ECO:0007669"/>
    <property type="project" value="UniProtKB-KW"/>
</dbReference>
<keyword evidence="2" id="KW-0560">Oxidoreductase</keyword>
<dbReference type="Gene3D" id="3.90.1170.50">
    <property type="entry name" value="Aldehyde oxidase/xanthine dehydrogenase, a/b hammerhead"/>
    <property type="match status" value="1"/>
</dbReference>
<protein>
    <submittedName>
        <fullName evidence="5">Xanthine dehydrogenase family protein molybdopterin-binding subunit</fullName>
    </submittedName>
</protein>
<dbReference type="RefSeq" id="WP_152708635.1">
    <property type="nucleotide sequence ID" value="NZ_VOSJ01000001.1"/>
</dbReference>
<gene>
    <name evidence="5" type="ORF">FS320_00425</name>
</gene>
<feature type="region of interest" description="Disordered" evidence="3">
    <location>
        <begin position="138"/>
        <end position="160"/>
    </location>
</feature>
<proteinExistence type="predicted"/>
<evidence type="ECO:0000313" key="5">
    <source>
        <dbReference type="EMBL" id="MPR23724.1"/>
    </source>
</evidence>
<dbReference type="OrthoDB" id="8428274at2"/>
<feature type="compositionally biased region" description="Polar residues" evidence="3">
    <location>
        <begin position="147"/>
        <end position="156"/>
    </location>
</feature>
<evidence type="ECO:0000259" key="4">
    <source>
        <dbReference type="SMART" id="SM01008"/>
    </source>
</evidence>
<dbReference type="PANTHER" id="PTHR11908:SF132">
    <property type="entry name" value="ALDEHYDE OXIDASE 1-RELATED"/>
    <property type="match status" value="1"/>
</dbReference>
<dbReference type="Pfam" id="PF20256">
    <property type="entry name" value="MoCoBD_2"/>
    <property type="match status" value="1"/>
</dbReference>
<dbReference type="EMBL" id="VOSK01000001">
    <property type="protein sequence ID" value="MPR23724.1"/>
    <property type="molecule type" value="Genomic_DNA"/>
</dbReference>
<dbReference type="SUPFAM" id="SSF54665">
    <property type="entry name" value="CO dehydrogenase molybdoprotein N-domain-like"/>
    <property type="match status" value="1"/>
</dbReference>
<accession>A0A5N7MCA7</accession>
<reference evidence="5 6" key="1">
    <citation type="journal article" date="2019" name="Syst. Appl. Microbiol.">
        <title>Microvirga tunisiensis sp. nov., a root nodule symbiotic bacterium isolated from Lupinus micranthus and L. luteus grown in Northern Tunisia.</title>
        <authorList>
            <person name="Msaddak A."/>
            <person name="Rejili M."/>
            <person name="Duran D."/>
            <person name="Mars M."/>
            <person name="Palacios J.M."/>
            <person name="Ruiz-Argueso T."/>
            <person name="Rey L."/>
            <person name="Imperial J."/>
        </authorList>
    </citation>
    <scope>NUCLEOTIDE SEQUENCE [LARGE SCALE GENOMIC DNA]</scope>
    <source>
        <strain evidence="5 6">Lmie10</strain>
    </source>
</reference>
<evidence type="ECO:0000313" key="6">
    <source>
        <dbReference type="Proteomes" id="UP000403266"/>
    </source>
</evidence>
<dbReference type="Proteomes" id="UP000403266">
    <property type="component" value="Unassembled WGS sequence"/>
</dbReference>
<dbReference type="InterPro" id="IPR037165">
    <property type="entry name" value="AldOxase/xan_DH_Mopterin-bd_sf"/>
</dbReference>
<organism evidence="5 6">
    <name type="scientific">Microvirga tunisiensis</name>
    <dbReference type="NCBI Taxonomy" id="2108360"/>
    <lineage>
        <taxon>Bacteria</taxon>
        <taxon>Pseudomonadati</taxon>
        <taxon>Pseudomonadota</taxon>
        <taxon>Alphaproteobacteria</taxon>
        <taxon>Hyphomicrobiales</taxon>
        <taxon>Methylobacteriaceae</taxon>
        <taxon>Microvirga</taxon>
    </lineage>
</organism>
<name>A0A5N7MCA7_9HYPH</name>
<dbReference type="SMART" id="SM01008">
    <property type="entry name" value="Ald_Xan_dh_C"/>
    <property type="match status" value="1"/>
</dbReference>
<dbReference type="Gene3D" id="3.30.365.10">
    <property type="entry name" value="Aldehyde oxidase/xanthine dehydrogenase, molybdopterin binding domain"/>
    <property type="match status" value="4"/>
</dbReference>
<keyword evidence="1" id="KW-0500">Molybdenum</keyword>
<feature type="domain" description="Aldehyde oxidase/xanthine dehydrogenase a/b hammerhead" evidence="4">
    <location>
        <begin position="20"/>
        <end position="133"/>
    </location>
</feature>
<sequence>MTTAFIGQPISRVDGRQKVTGQATYAAEFDQPNQAYAAIVGSTIAAGRIASIEAAAAERAPGTIAVLTHHNAPKLAYAPHKGFTDPEVGERLHILQNDKVSHQGQPIALVIADSLEQASHAAMLVRIIYAPETGTTDVTRVAPVPPTQQKTDQGATQPPEIQRGNPQEALAAAEVSVGQTYVHPRENHNPIEMHATIAAWEGDRLTLWDKSQWVHGVTDEIAAVFGIPGENIHVVSPFVGGAFGSGLRTWPHVTLAALGARVTGRPVKLMLSRREMYYGVGYRPHTVQRVALAAARDGRLTAIMHEGYQETSTYEEFSEALLNASRFLYSCPNVYTRHRIVPMNVHTPTYMRAPGEASGIFALESAMDELAVALNIDPVELRLRNEPEQDEFKKLPFSSRSTQECYRVAADRFGWSRRTPEPRSMRDGRFLIGWGMATATYPMNFAPASALARLLPDGTAEVASAASDMGPGTWTSMTQVAAEALGLPIERVKFSLGDNRLPKTPPHGGSMTMASVGSAVQAACRKVRDGVLARSGGTDIAEAMGRLTEPFEATAEVKPGDTGQRFSTHAFGAVFVEVAVDPDLGETRVRHIIGAYGAGRIINPKMTRSQCIGGMIGGIGMALMEHSVVDARNGRVPNANLAEYPVPVHADTPPVMEAIFVEEHDPHINPLGAKGVGEIAMVGVAPAIANAIFHATGKRIRELPITPDKLL</sequence>
<comment type="caution">
    <text evidence="5">The sequence shown here is derived from an EMBL/GenBank/DDBJ whole genome shotgun (WGS) entry which is preliminary data.</text>
</comment>
<dbReference type="InterPro" id="IPR000674">
    <property type="entry name" value="Ald_Oxase/Xan_DH_a/b"/>
</dbReference>
<dbReference type="InterPro" id="IPR036856">
    <property type="entry name" value="Ald_Oxase/Xan_DH_a/b_sf"/>
</dbReference>
<evidence type="ECO:0000256" key="3">
    <source>
        <dbReference type="SAM" id="MobiDB-lite"/>
    </source>
</evidence>
<dbReference type="InterPro" id="IPR046867">
    <property type="entry name" value="AldOxase/xan_DH_MoCoBD2"/>
</dbReference>
<evidence type="ECO:0000256" key="1">
    <source>
        <dbReference type="ARBA" id="ARBA00022505"/>
    </source>
</evidence>
<dbReference type="Pfam" id="PF02738">
    <property type="entry name" value="MoCoBD_1"/>
    <property type="match status" value="1"/>
</dbReference>
<dbReference type="PANTHER" id="PTHR11908">
    <property type="entry name" value="XANTHINE DEHYDROGENASE"/>
    <property type="match status" value="1"/>
</dbReference>
<dbReference type="InterPro" id="IPR008274">
    <property type="entry name" value="AldOxase/xan_DH_MoCoBD1"/>
</dbReference>
<dbReference type="SUPFAM" id="SSF56003">
    <property type="entry name" value="Molybdenum cofactor-binding domain"/>
    <property type="match status" value="1"/>
</dbReference>
<evidence type="ECO:0000256" key="2">
    <source>
        <dbReference type="ARBA" id="ARBA00023002"/>
    </source>
</evidence>
<dbReference type="GO" id="GO:0005506">
    <property type="term" value="F:iron ion binding"/>
    <property type="evidence" value="ECO:0007669"/>
    <property type="project" value="InterPro"/>
</dbReference>
<dbReference type="Pfam" id="PF01315">
    <property type="entry name" value="Ald_Xan_dh_C"/>
    <property type="match status" value="1"/>
</dbReference>